<dbReference type="Gene3D" id="3.10.20.30">
    <property type="match status" value="1"/>
</dbReference>
<dbReference type="GO" id="GO:0005886">
    <property type="term" value="C:plasma membrane"/>
    <property type="evidence" value="ECO:0007669"/>
    <property type="project" value="TreeGrafter"/>
</dbReference>
<dbReference type="Pfam" id="PF13085">
    <property type="entry name" value="Fer2_3"/>
    <property type="match status" value="1"/>
</dbReference>
<keyword evidence="6" id="KW-0001">2Fe-2S</keyword>
<evidence type="ECO:0000256" key="10">
    <source>
        <dbReference type="ARBA" id="ARBA00023014"/>
    </source>
</evidence>
<keyword evidence="5" id="KW-0004">4Fe-4S</keyword>
<dbReference type="NCBIfam" id="TIGR00384">
    <property type="entry name" value="dhsB"/>
    <property type="match status" value="1"/>
</dbReference>
<comment type="pathway">
    <text evidence="3">Carbohydrate metabolism; tricarboxylic acid cycle; fumarate from succinate (bacterial route): step 1/1.</text>
</comment>
<dbReference type="InterPro" id="IPR009051">
    <property type="entry name" value="Helical_ferredxn"/>
</dbReference>
<comment type="cofactor">
    <cofactor evidence="11">
        <name>[2Fe-2S] cluster</name>
        <dbReference type="ChEBI" id="CHEBI:190135"/>
    </cofactor>
</comment>
<organism evidence="13">
    <name type="scientific">Tunturiibacter psychrotolerans</name>
    <dbReference type="NCBI Taxonomy" id="3069686"/>
    <lineage>
        <taxon>Bacteria</taxon>
        <taxon>Pseudomonadati</taxon>
        <taxon>Acidobacteriota</taxon>
        <taxon>Terriglobia</taxon>
        <taxon>Terriglobales</taxon>
        <taxon>Acidobacteriaceae</taxon>
        <taxon>Tunturiibacter</taxon>
    </lineage>
</organism>
<evidence type="ECO:0000256" key="11">
    <source>
        <dbReference type="ARBA" id="ARBA00034078"/>
    </source>
</evidence>
<protein>
    <submittedName>
        <fullName evidence="13">Succinate dehydrogenase/fumarate reductase iron-sulfur subunit</fullName>
    </submittedName>
</protein>
<dbReference type="InterPro" id="IPR017896">
    <property type="entry name" value="4Fe4S_Fe-S-bd"/>
</dbReference>
<evidence type="ECO:0000256" key="7">
    <source>
        <dbReference type="ARBA" id="ARBA00022723"/>
    </source>
</evidence>
<keyword evidence="10" id="KW-0411">Iron-sulfur</keyword>
<dbReference type="InterPro" id="IPR004489">
    <property type="entry name" value="Succ_DH/fum_Rdtase_Fe-S"/>
</dbReference>
<dbReference type="GO" id="GO:0046872">
    <property type="term" value="F:metal ion binding"/>
    <property type="evidence" value="ECO:0007669"/>
    <property type="project" value="UniProtKB-KW"/>
</dbReference>
<reference evidence="13" key="1">
    <citation type="submission" date="2023-08" db="EMBL/GenBank/DDBJ databases">
        <authorList>
            <person name="Messyasz A."/>
            <person name="Mannisto M.K."/>
            <person name="Kerkhof L.J."/>
            <person name="Haggblom M."/>
        </authorList>
    </citation>
    <scope>NUCLEOTIDE SEQUENCE</scope>
    <source>
        <strain evidence="13">X5P6</strain>
    </source>
</reference>
<evidence type="ECO:0000256" key="1">
    <source>
        <dbReference type="ARBA" id="ARBA00001927"/>
    </source>
</evidence>
<dbReference type="SUPFAM" id="SSF54292">
    <property type="entry name" value="2Fe-2S ferredoxin-like"/>
    <property type="match status" value="1"/>
</dbReference>
<comment type="cofactor">
    <cofactor evidence="2">
        <name>[4Fe-4S] cluster</name>
        <dbReference type="ChEBI" id="CHEBI:49883"/>
    </cofactor>
</comment>
<comment type="cofactor">
    <cofactor evidence="1">
        <name>[3Fe-4S] cluster</name>
        <dbReference type="ChEBI" id="CHEBI:21137"/>
    </cofactor>
</comment>
<dbReference type="Gene3D" id="1.10.1060.10">
    <property type="entry name" value="Alpha-helical ferredoxin"/>
    <property type="match status" value="1"/>
</dbReference>
<dbReference type="SUPFAM" id="SSF46548">
    <property type="entry name" value="alpha-helical ferredoxin"/>
    <property type="match status" value="1"/>
</dbReference>
<dbReference type="NCBIfam" id="NF009052">
    <property type="entry name" value="PRK12386.1"/>
    <property type="match status" value="1"/>
</dbReference>
<feature type="domain" description="2Fe-2S ferredoxin-type" evidence="12">
    <location>
        <begin position="9"/>
        <end position="96"/>
    </location>
</feature>
<keyword evidence="9" id="KW-0408">Iron</keyword>
<evidence type="ECO:0000259" key="12">
    <source>
        <dbReference type="PROSITE" id="PS51085"/>
    </source>
</evidence>
<name>A0AAU7ZTY4_9BACT</name>
<dbReference type="InterPro" id="IPR001041">
    <property type="entry name" value="2Fe-2S_ferredoxin-type"/>
</dbReference>
<dbReference type="GO" id="GO:0016491">
    <property type="term" value="F:oxidoreductase activity"/>
    <property type="evidence" value="ECO:0007669"/>
    <property type="project" value="UniProtKB-KW"/>
</dbReference>
<gene>
    <name evidence="13" type="ORF">RBB77_05870</name>
</gene>
<evidence type="ECO:0000256" key="4">
    <source>
        <dbReference type="ARBA" id="ARBA00009433"/>
    </source>
</evidence>
<dbReference type="RefSeq" id="WP_353065537.1">
    <property type="nucleotide sequence ID" value="NZ_CP132942.1"/>
</dbReference>
<dbReference type="AlphaFoldDB" id="A0AAU7ZTY4"/>
<dbReference type="PANTHER" id="PTHR11921:SF29">
    <property type="entry name" value="SUCCINATE DEHYDROGENASE [UBIQUINONE] IRON-SULFUR SUBUNIT, MITOCHONDRIAL"/>
    <property type="match status" value="1"/>
</dbReference>
<evidence type="ECO:0000256" key="9">
    <source>
        <dbReference type="ARBA" id="ARBA00023004"/>
    </source>
</evidence>
<keyword evidence="7" id="KW-0479">Metal-binding</keyword>
<dbReference type="GO" id="GO:0022904">
    <property type="term" value="P:respiratory electron transport chain"/>
    <property type="evidence" value="ECO:0007669"/>
    <property type="project" value="TreeGrafter"/>
</dbReference>
<dbReference type="GO" id="GO:0051537">
    <property type="term" value="F:2 iron, 2 sulfur cluster binding"/>
    <property type="evidence" value="ECO:0007669"/>
    <property type="project" value="UniProtKB-KW"/>
</dbReference>
<evidence type="ECO:0000256" key="6">
    <source>
        <dbReference type="ARBA" id="ARBA00022714"/>
    </source>
</evidence>
<dbReference type="InterPro" id="IPR006058">
    <property type="entry name" value="2Fe2S_fd_BS"/>
</dbReference>
<accession>A0AAU7ZTY4</accession>
<dbReference type="PROSITE" id="PS51085">
    <property type="entry name" value="2FE2S_FER_2"/>
    <property type="match status" value="1"/>
</dbReference>
<sequence>MAAVPMAETTLLVFRGDRESGKAVEYRVPFAPGMVVLDALHLIQARQAPDLAVRWNCKAGKCGSCSAEVNGRPRLTCKTRMDSLPRDKPITIFPMKAFPIIKDLVTDVSWNFKVNRKIPPFRPRPDVEWKMYQRDVDRVQEFRKCIECFLCQNVCHVLREHGKEEEFGGPRFFVRVASLDMHPLDDVSRASVLKEELGLGLCNITKCCTEVCPENIHITDNAIIPLKERVVDEYYDPLLRLVRKIRGAGRA</sequence>
<evidence type="ECO:0000256" key="3">
    <source>
        <dbReference type="ARBA" id="ARBA00004894"/>
    </source>
</evidence>
<evidence type="ECO:0000256" key="5">
    <source>
        <dbReference type="ARBA" id="ARBA00022485"/>
    </source>
</evidence>
<dbReference type="GO" id="GO:0006099">
    <property type="term" value="P:tricarboxylic acid cycle"/>
    <property type="evidence" value="ECO:0007669"/>
    <property type="project" value="InterPro"/>
</dbReference>
<dbReference type="PROSITE" id="PS00197">
    <property type="entry name" value="2FE2S_FER_1"/>
    <property type="match status" value="1"/>
</dbReference>
<dbReference type="GO" id="GO:0009055">
    <property type="term" value="F:electron transfer activity"/>
    <property type="evidence" value="ECO:0007669"/>
    <property type="project" value="InterPro"/>
</dbReference>
<dbReference type="GO" id="GO:0051539">
    <property type="term" value="F:4 iron, 4 sulfur cluster binding"/>
    <property type="evidence" value="ECO:0007669"/>
    <property type="project" value="UniProtKB-KW"/>
</dbReference>
<dbReference type="CDD" id="cd00207">
    <property type="entry name" value="fer2"/>
    <property type="match status" value="1"/>
</dbReference>
<dbReference type="EMBL" id="CP132942">
    <property type="protein sequence ID" value="XCB34415.1"/>
    <property type="molecule type" value="Genomic_DNA"/>
</dbReference>
<dbReference type="InterPro" id="IPR012675">
    <property type="entry name" value="Beta-grasp_dom_sf"/>
</dbReference>
<evidence type="ECO:0000256" key="2">
    <source>
        <dbReference type="ARBA" id="ARBA00001966"/>
    </source>
</evidence>
<dbReference type="Pfam" id="PF13183">
    <property type="entry name" value="Fer4_8"/>
    <property type="match status" value="1"/>
</dbReference>
<keyword evidence="8" id="KW-0560">Oxidoreductase</keyword>
<evidence type="ECO:0000313" key="13">
    <source>
        <dbReference type="EMBL" id="XCB34415.1"/>
    </source>
</evidence>
<dbReference type="PANTHER" id="PTHR11921">
    <property type="entry name" value="SUCCINATE DEHYDROGENASE IRON-SULFUR PROTEIN"/>
    <property type="match status" value="1"/>
</dbReference>
<dbReference type="InterPro" id="IPR036010">
    <property type="entry name" value="2Fe-2S_ferredoxin-like_sf"/>
</dbReference>
<proteinExistence type="inferred from homology"/>
<reference evidence="13" key="2">
    <citation type="journal article" date="2024" name="Environ. Microbiol.">
        <title>Genome analysis and description of Tunturibacter gen. nov. expands the diversity of Terriglobia in tundra soils.</title>
        <authorList>
            <person name="Messyasz A."/>
            <person name="Mannisto M.K."/>
            <person name="Kerkhof L.J."/>
            <person name="Haggblom M.M."/>
        </authorList>
    </citation>
    <scope>NUCLEOTIDE SEQUENCE</scope>
    <source>
        <strain evidence="13">X5P6</strain>
    </source>
</reference>
<evidence type="ECO:0000256" key="8">
    <source>
        <dbReference type="ARBA" id="ARBA00023002"/>
    </source>
</evidence>
<comment type="similarity">
    <text evidence="4">Belongs to the succinate dehydrogenase/fumarate reductase iron-sulfur protein family.</text>
</comment>
<dbReference type="InterPro" id="IPR025192">
    <property type="entry name" value="Succ_DH/fum_Rdtase_N"/>
</dbReference>
<dbReference type="InterPro" id="IPR050573">
    <property type="entry name" value="SDH/FRD_Iron-Sulfur"/>
</dbReference>
<dbReference type="KEGG" id="tpsc:RBB77_05870"/>